<sequence length="147" mass="16601">MSLEKDVDESEEHLIEALKKYCVTSCPTEQSSPVVQIRFRAPFLQTSKHDARGDAMGLAMESAAQKNIPLWASIMISQHFVDTYAQQLHTSLVPFDGSYEGIDASRWCREVISLFEELMRKYAQGGTPLPVKPESWIACLTHCPLRK</sequence>
<dbReference type="Proteomes" id="UP000887574">
    <property type="component" value="Unplaced"/>
</dbReference>
<evidence type="ECO:0000313" key="1">
    <source>
        <dbReference type="Proteomes" id="UP000887574"/>
    </source>
</evidence>
<accession>A0A915CSA9</accession>
<name>A0A915CSA9_9BILA</name>
<organism evidence="1 2">
    <name type="scientific">Ditylenchus dipsaci</name>
    <dbReference type="NCBI Taxonomy" id="166011"/>
    <lineage>
        <taxon>Eukaryota</taxon>
        <taxon>Metazoa</taxon>
        <taxon>Ecdysozoa</taxon>
        <taxon>Nematoda</taxon>
        <taxon>Chromadorea</taxon>
        <taxon>Rhabditida</taxon>
        <taxon>Tylenchina</taxon>
        <taxon>Tylenchomorpha</taxon>
        <taxon>Sphaerularioidea</taxon>
        <taxon>Anguinidae</taxon>
        <taxon>Anguininae</taxon>
        <taxon>Ditylenchus</taxon>
    </lineage>
</organism>
<evidence type="ECO:0000313" key="2">
    <source>
        <dbReference type="WBParaSite" id="jg11935"/>
    </source>
</evidence>
<reference evidence="2" key="1">
    <citation type="submission" date="2022-11" db="UniProtKB">
        <authorList>
            <consortium name="WormBaseParasite"/>
        </authorList>
    </citation>
    <scope>IDENTIFICATION</scope>
</reference>
<keyword evidence="1" id="KW-1185">Reference proteome</keyword>
<proteinExistence type="predicted"/>
<protein>
    <submittedName>
        <fullName evidence="2">Uncharacterized protein</fullName>
    </submittedName>
</protein>
<dbReference type="AlphaFoldDB" id="A0A915CSA9"/>
<dbReference type="WBParaSite" id="jg11935">
    <property type="protein sequence ID" value="jg11935"/>
    <property type="gene ID" value="jg11935"/>
</dbReference>